<evidence type="ECO:0008006" key="5">
    <source>
        <dbReference type="Google" id="ProtNLM"/>
    </source>
</evidence>
<dbReference type="InterPro" id="IPR006597">
    <property type="entry name" value="Sel1-like"/>
</dbReference>
<feature type="region of interest" description="Disordered" evidence="2">
    <location>
        <begin position="120"/>
        <end position="148"/>
    </location>
</feature>
<feature type="compositionally biased region" description="Polar residues" evidence="2">
    <location>
        <begin position="402"/>
        <end position="428"/>
    </location>
</feature>
<dbReference type="PANTHER" id="PTHR11102:SF160">
    <property type="entry name" value="ERAD-ASSOCIATED E3 UBIQUITIN-PROTEIN LIGASE COMPONENT HRD3"/>
    <property type="match status" value="1"/>
</dbReference>
<feature type="compositionally biased region" description="Polar residues" evidence="2">
    <location>
        <begin position="47"/>
        <end position="71"/>
    </location>
</feature>
<gene>
    <name evidence="3" type="ORF">BGZ97_007618</name>
</gene>
<accession>A0A9P6RQ58</accession>
<keyword evidence="4" id="KW-1185">Reference proteome</keyword>
<dbReference type="OrthoDB" id="2425131at2759"/>
<evidence type="ECO:0000313" key="4">
    <source>
        <dbReference type="Proteomes" id="UP000823405"/>
    </source>
</evidence>
<dbReference type="InterPro" id="IPR011990">
    <property type="entry name" value="TPR-like_helical_dom_sf"/>
</dbReference>
<dbReference type="EMBL" id="JAAAIN010000034">
    <property type="protein sequence ID" value="KAG0322294.1"/>
    <property type="molecule type" value="Genomic_DNA"/>
</dbReference>
<dbReference type="InterPro" id="IPR050767">
    <property type="entry name" value="Sel1_AlgK"/>
</dbReference>
<sequence>MASAFAKEFDVSKIASPATQASNTKNACDTEVRPNDRHSDRSPAEVRTSSNNPQQQEQHGSSQDNNGTSSRDPTDKALSQVPKSVSAEVATPALSKFFQSTLAGQRDNRTRQASQDAANVHIELDDNNSDWTDDSSSKRVDNDSMDNVQSPDIELQYKLAKAYENDHEGLTRSDESAMELYLKAANQDHAEAQVRMANYYREGFSDHKDHTNAFEWYMKAAIQGHTDASLSAPTNIPMSREGNNTRRRVQAIRPVYSTSKPTTPAAATDPDVIHIAVHSGDAGKEILSWEDIVFAFKDALNIRHGADILSLEPICFAAMPDVVLDVYVEAPMMQISQRPYELFMRRAYRRTSEPGKTSPPSQFTQAAPRSKKVIKPNRKTTVVDEEEESNFIIVQSQAPSVVTSSTNNNTKASYSSQPKASNSTNAKPSDNILPQHGLHFPAEEITDTSCRPRERYGTIHIGLFYELGQGVEKYSSRAAFWYNKAAHQGFAKAQSNLGILYFKGEGTEKNNALAM</sequence>
<feature type="region of interest" description="Disordered" evidence="2">
    <location>
        <begin position="351"/>
        <end position="381"/>
    </location>
</feature>
<dbReference type="Gene3D" id="1.25.40.10">
    <property type="entry name" value="Tetratricopeptide repeat domain"/>
    <property type="match status" value="2"/>
</dbReference>
<feature type="region of interest" description="Disordered" evidence="2">
    <location>
        <begin position="1"/>
        <end position="86"/>
    </location>
</feature>
<evidence type="ECO:0000256" key="2">
    <source>
        <dbReference type="SAM" id="MobiDB-lite"/>
    </source>
</evidence>
<dbReference type="SUPFAM" id="SSF81901">
    <property type="entry name" value="HCP-like"/>
    <property type="match status" value="2"/>
</dbReference>
<feature type="compositionally biased region" description="Basic residues" evidence="2">
    <location>
        <begin position="369"/>
        <end position="378"/>
    </location>
</feature>
<dbReference type="SMART" id="SM00671">
    <property type="entry name" value="SEL1"/>
    <property type="match status" value="4"/>
</dbReference>
<dbReference type="AlphaFoldDB" id="A0A9P6RQ58"/>
<comment type="similarity">
    <text evidence="1">Belongs to the sel-1 family.</text>
</comment>
<protein>
    <recommendedName>
        <fullName evidence="5">HCP-like protein</fullName>
    </recommendedName>
</protein>
<feature type="compositionally biased region" description="Basic and acidic residues" evidence="2">
    <location>
        <begin position="28"/>
        <end position="44"/>
    </location>
</feature>
<dbReference type="Proteomes" id="UP000823405">
    <property type="component" value="Unassembled WGS sequence"/>
</dbReference>
<dbReference type="PANTHER" id="PTHR11102">
    <property type="entry name" value="SEL-1-LIKE PROTEIN"/>
    <property type="match status" value="1"/>
</dbReference>
<evidence type="ECO:0000256" key="1">
    <source>
        <dbReference type="ARBA" id="ARBA00038101"/>
    </source>
</evidence>
<proteinExistence type="inferred from homology"/>
<feature type="region of interest" description="Disordered" evidence="2">
    <location>
        <begin position="402"/>
        <end position="436"/>
    </location>
</feature>
<comment type="caution">
    <text evidence="3">The sequence shown here is derived from an EMBL/GenBank/DDBJ whole genome shotgun (WGS) entry which is preliminary data.</text>
</comment>
<organism evidence="3 4">
    <name type="scientific">Linnemannia gamsii</name>
    <dbReference type="NCBI Taxonomy" id="64522"/>
    <lineage>
        <taxon>Eukaryota</taxon>
        <taxon>Fungi</taxon>
        <taxon>Fungi incertae sedis</taxon>
        <taxon>Mucoromycota</taxon>
        <taxon>Mortierellomycotina</taxon>
        <taxon>Mortierellomycetes</taxon>
        <taxon>Mortierellales</taxon>
        <taxon>Mortierellaceae</taxon>
        <taxon>Linnemannia</taxon>
    </lineage>
</organism>
<feature type="compositionally biased region" description="Polar residues" evidence="2">
    <location>
        <begin position="354"/>
        <end position="367"/>
    </location>
</feature>
<feature type="compositionally biased region" description="Polar residues" evidence="2">
    <location>
        <begin position="17"/>
        <end position="27"/>
    </location>
</feature>
<reference evidence="3" key="1">
    <citation type="journal article" date="2020" name="Fungal Divers.">
        <title>Resolving the Mortierellaceae phylogeny through synthesis of multi-gene phylogenetics and phylogenomics.</title>
        <authorList>
            <person name="Vandepol N."/>
            <person name="Liber J."/>
            <person name="Desiro A."/>
            <person name="Na H."/>
            <person name="Kennedy M."/>
            <person name="Barry K."/>
            <person name="Grigoriev I.V."/>
            <person name="Miller A.N."/>
            <person name="O'Donnell K."/>
            <person name="Stajich J.E."/>
            <person name="Bonito G."/>
        </authorList>
    </citation>
    <scope>NUCLEOTIDE SEQUENCE</scope>
    <source>
        <strain evidence="3">NVP60</strain>
    </source>
</reference>
<dbReference type="Pfam" id="PF08238">
    <property type="entry name" value="Sel1"/>
    <property type="match status" value="4"/>
</dbReference>
<evidence type="ECO:0000313" key="3">
    <source>
        <dbReference type="EMBL" id="KAG0322294.1"/>
    </source>
</evidence>
<name>A0A9P6RQ58_9FUNG</name>